<evidence type="ECO:0000256" key="6">
    <source>
        <dbReference type="ARBA" id="ARBA00023163"/>
    </source>
</evidence>
<dbReference type="Pfam" id="PF00072">
    <property type="entry name" value="Response_reg"/>
    <property type="match status" value="1"/>
</dbReference>
<evidence type="ECO:0000256" key="3">
    <source>
        <dbReference type="ARBA" id="ARBA00022741"/>
    </source>
</evidence>
<gene>
    <name evidence="11" type="ORF">KCX82_17140</name>
</gene>
<dbReference type="InterPro" id="IPR027417">
    <property type="entry name" value="P-loop_NTPase"/>
</dbReference>
<dbReference type="SMART" id="SM00382">
    <property type="entry name" value="AAA"/>
    <property type="match status" value="1"/>
</dbReference>
<dbReference type="InterPro" id="IPR011006">
    <property type="entry name" value="CheY-like_superfamily"/>
</dbReference>
<dbReference type="PROSITE" id="PS50045">
    <property type="entry name" value="SIGMA54_INTERACT_4"/>
    <property type="match status" value="1"/>
</dbReference>
<organism evidence="11 12">
    <name type="scientific">Sinanaerobacter chloroacetimidivorans</name>
    <dbReference type="NCBI Taxonomy" id="2818044"/>
    <lineage>
        <taxon>Bacteria</taxon>
        <taxon>Bacillati</taxon>
        <taxon>Bacillota</taxon>
        <taxon>Clostridia</taxon>
        <taxon>Peptostreptococcales</taxon>
        <taxon>Anaerovoracaceae</taxon>
        <taxon>Sinanaerobacter</taxon>
    </lineage>
</organism>
<dbReference type="AlphaFoldDB" id="A0A8J7W5T2"/>
<keyword evidence="4" id="KW-0067">ATP-binding</keyword>
<dbReference type="InterPro" id="IPR058031">
    <property type="entry name" value="AAA_lid_NorR"/>
</dbReference>
<dbReference type="InterPro" id="IPR002197">
    <property type="entry name" value="HTH_Fis"/>
</dbReference>
<dbReference type="InterPro" id="IPR002078">
    <property type="entry name" value="Sigma_54_int"/>
</dbReference>
<dbReference type="RefSeq" id="WP_227019746.1">
    <property type="nucleotide sequence ID" value="NZ_JAGSND010000014.1"/>
</dbReference>
<dbReference type="FunFam" id="3.40.50.300:FF:000006">
    <property type="entry name" value="DNA-binding transcriptional regulator NtrC"/>
    <property type="match status" value="1"/>
</dbReference>
<evidence type="ECO:0000313" key="11">
    <source>
        <dbReference type="EMBL" id="MBR0599613.1"/>
    </source>
</evidence>
<protein>
    <recommendedName>
        <fullName evidence="1">Stage 0 sporulation protein A homolog</fullName>
    </recommendedName>
</protein>
<dbReference type="PANTHER" id="PTHR32071:SF17">
    <property type="entry name" value="TRANSCRIPTIONAL REGULATOR (NTRC FAMILY)"/>
    <property type="match status" value="1"/>
</dbReference>
<dbReference type="SMART" id="SM00448">
    <property type="entry name" value="REC"/>
    <property type="match status" value="1"/>
</dbReference>
<feature type="domain" description="Response regulatory" evidence="10">
    <location>
        <begin position="3"/>
        <end position="117"/>
    </location>
</feature>
<dbReference type="Proteomes" id="UP000675664">
    <property type="component" value="Unassembled WGS sequence"/>
</dbReference>
<dbReference type="PROSITE" id="PS00675">
    <property type="entry name" value="SIGMA54_INTERACT_1"/>
    <property type="match status" value="1"/>
</dbReference>
<dbReference type="GO" id="GO:0043565">
    <property type="term" value="F:sequence-specific DNA binding"/>
    <property type="evidence" value="ECO:0007669"/>
    <property type="project" value="InterPro"/>
</dbReference>
<dbReference type="Pfam" id="PF00158">
    <property type="entry name" value="Sigma54_activat"/>
    <property type="match status" value="1"/>
</dbReference>
<reference evidence="11" key="1">
    <citation type="submission" date="2021-04" db="EMBL/GenBank/DDBJ databases">
        <title>Sinoanaerobacter chloroacetimidivorans sp. nov., an obligate anaerobic bacterium isolated from anaerobic sludge.</title>
        <authorList>
            <person name="Bao Y."/>
        </authorList>
    </citation>
    <scope>NUCLEOTIDE SEQUENCE</scope>
    <source>
        <strain evidence="11">BAD-6</strain>
    </source>
</reference>
<dbReference type="InterPro" id="IPR001789">
    <property type="entry name" value="Sig_transdc_resp-reg_receiver"/>
</dbReference>
<dbReference type="Gene3D" id="3.40.50.2300">
    <property type="match status" value="1"/>
</dbReference>
<keyword evidence="2 8" id="KW-0597">Phosphoprotein</keyword>
<evidence type="ECO:0000259" key="10">
    <source>
        <dbReference type="PROSITE" id="PS50110"/>
    </source>
</evidence>
<dbReference type="Gene3D" id="1.10.8.60">
    <property type="match status" value="1"/>
</dbReference>
<keyword evidence="5" id="KW-0805">Transcription regulation</keyword>
<dbReference type="InterPro" id="IPR009057">
    <property type="entry name" value="Homeodomain-like_sf"/>
</dbReference>
<proteinExistence type="predicted"/>
<dbReference type="Gene3D" id="1.10.10.60">
    <property type="entry name" value="Homeodomain-like"/>
    <property type="match status" value="1"/>
</dbReference>
<evidence type="ECO:0000256" key="1">
    <source>
        <dbReference type="ARBA" id="ARBA00018672"/>
    </source>
</evidence>
<dbReference type="GO" id="GO:0005524">
    <property type="term" value="F:ATP binding"/>
    <property type="evidence" value="ECO:0007669"/>
    <property type="project" value="UniProtKB-KW"/>
</dbReference>
<dbReference type="GO" id="GO:0000160">
    <property type="term" value="P:phosphorelay signal transduction system"/>
    <property type="evidence" value="ECO:0007669"/>
    <property type="project" value="InterPro"/>
</dbReference>
<dbReference type="InterPro" id="IPR003593">
    <property type="entry name" value="AAA+_ATPase"/>
</dbReference>
<dbReference type="CDD" id="cd00009">
    <property type="entry name" value="AAA"/>
    <property type="match status" value="1"/>
</dbReference>
<evidence type="ECO:0000256" key="7">
    <source>
        <dbReference type="ARBA" id="ARBA00024867"/>
    </source>
</evidence>
<keyword evidence="6" id="KW-0804">Transcription</keyword>
<evidence type="ECO:0000259" key="9">
    <source>
        <dbReference type="PROSITE" id="PS50045"/>
    </source>
</evidence>
<sequence>MKRILMIDDDLSFLKIYSEILKGSGYDTVTAYGGPEALELLEEEYFDIVITDVAMPEMNGIEVLKRIKGEYPSTLVMMLTGEGSISGAVEAMELGAYTYLIKPLEIDQLLLNIKRALEYLELNSENQQLKSRISSLGHEGRLIGSSAPIAELREQIMKTAPTNANVLITGESGTGKEIIADLLHENGLNKGGPMIKVNCAALAESVLESEIFGHEKGAFTGALAAKPGRFELARGGTLFLDEIGELSLKLQSKLLRVLQEKEFERVGGTKTIKVDFRLIAATNRELSKEVEKGTFREDLYYRINVVPLVSPPLRERTEDIPVLLEHYLEIYCKELKKAPVKVTEQAMEILKKYHWKGNVRELKNLTERLVVFSDGRDINAEMLPEEIRGQGNWSQDFRQMDFQEAKRYFEKEYLSYMLKKNQWNISVTAEEIKIARKNLQLKIKQLNIRKDTKK</sequence>
<evidence type="ECO:0000256" key="8">
    <source>
        <dbReference type="PROSITE-ProRule" id="PRU00169"/>
    </source>
</evidence>
<dbReference type="PROSITE" id="PS50110">
    <property type="entry name" value="RESPONSE_REGULATORY"/>
    <property type="match status" value="1"/>
</dbReference>
<keyword evidence="12" id="KW-1185">Reference proteome</keyword>
<dbReference type="SUPFAM" id="SSF52540">
    <property type="entry name" value="P-loop containing nucleoside triphosphate hydrolases"/>
    <property type="match status" value="1"/>
</dbReference>
<evidence type="ECO:0000256" key="4">
    <source>
        <dbReference type="ARBA" id="ARBA00022840"/>
    </source>
</evidence>
<accession>A0A8J7W5T2</accession>
<evidence type="ECO:0000256" key="5">
    <source>
        <dbReference type="ARBA" id="ARBA00023015"/>
    </source>
</evidence>
<dbReference type="InterPro" id="IPR025662">
    <property type="entry name" value="Sigma_54_int_dom_ATP-bd_1"/>
</dbReference>
<comment type="function">
    <text evidence="7">May play the central regulatory role in sporulation. It may be an element of the effector pathway responsible for the activation of sporulation genes in response to nutritional stress. Spo0A may act in concert with spo0H (a sigma factor) to control the expression of some genes that are critical to the sporulation process.</text>
</comment>
<feature type="modified residue" description="4-aspartylphosphate" evidence="8">
    <location>
        <position position="52"/>
    </location>
</feature>
<dbReference type="Pfam" id="PF02954">
    <property type="entry name" value="HTH_8"/>
    <property type="match status" value="1"/>
</dbReference>
<dbReference type="PANTHER" id="PTHR32071">
    <property type="entry name" value="TRANSCRIPTIONAL REGULATORY PROTEIN"/>
    <property type="match status" value="1"/>
</dbReference>
<dbReference type="SUPFAM" id="SSF52172">
    <property type="entry name" value="CheY-like"/>
    <property type="match status" value="1"/>
</dbReference>
<reference evidence="11" key="2">
    <citation type="submission" date="2021-04" db="EMBL/GenBank/DDBJ databases">
        <authorList>
            <person name="Liu J."/>
        </authorList>
    </citation>
    <scope>NUCLEOTIDE SEQUENCE</scope>
    <source>
        <strain evidence="11">BAD-6</strain>
    </source>
</reference>
<dbReference type="GO" id="GO:0006355">
    <property type="term" value="P:regulation of DNA-templated transcription"/>
    <property type="evidence" value="ECO:0007669"/>
    <property type="project" value="InterPro"/>
</dbReference>
<dbReference type="SUPFAM" id="SSF46689">
    <property type="entry name" value="Homeodomain-like"/>
    <property type="match status" value="1"/>
</dbReference>
<dbReference type="Gene3D" id="3.40.50.300">
    <property type="entry name" value="P-loop containing nucleotide triphosphate hydrolases"/>
    <property type="match status" value="1"/>
</dbReference>
<dbReference type="Pfam" id="PF25601">
    <property type="entry name" value="AAA_lid_14"/>
    <property type="match status" value="1"/>
</dbReference>
<feature type="domain" description="Sigma-54 factor interaction" evidence="9">
    <location>
        <begin position="142"/>
        <end position="371"/>
    </location>
</feature>
<evidence type="ECO:0000313" key="12">
    <source>
        <dbReference type="Proteomes" id="UP000675664"/>
    </source>
</evidence>
<dbReference type="EMBL" id="JAGSND010000014">
    <property type="protein sequence ID" value="MBR0599613.1"/>
    <property type="molecule type" value="Genomic_DNA"/>
</dbReference>
<evidence type="ECO:0000256" key="2">
    <source>
        <dbReference type="ARBA" id="ARBA00022553"/>
    </source>
</evidence>
<name>A0A8J7W5T2_9FIRM</name>
<comment type="caution">
    <text evidence="11">The sequence shown here is derived from an EMBL/GenBank/DDBJ whole genome shotgun (WGS) entry which is preliminary data.</text>
</comment>
<keyword evidence="3" id="KW-0547">Nucleotide-binding</keyword>